<reference evidence="1" key="1">
    <citation type="submission" date="2020-04" db="EMBL/GenBank/DDBJ databases">
        <authorList>
            <person name="Alioto T."/>
            <person name="Alioto T."/>
            <person name="Gomez Garrido J."/>
        </authorList>
    </citation>
    <scope>NUCLEOTIDE SEQUENCE</scope>
    <source>
        <strain evidence="1">A484AB</strain>
    </source>
</reference>
<dbReference type="AlphaFoldDB" id="A0A6S7GPU0"/>
<dbReference type="EMBL" id="CACRXK020001939">
    <property type="protein sequence ID" value="CAB3991902.1"/>
    <property type="molecule type" value="Genomic_DNA"/>
</dbReference>
<evidence type="ECO:0000313" key="2">
    <source>
        <dbReference type="Proteomes" id="UP001152795"/>
    </source>
</evidence>
<dbReference type="OrthoDB" id="276721at2759"/>
<proteinExistence type="predicted"/>
<organism evidence="1 2">
    <name type="scientific">Paramuricea clavata</name>
    <name type="common">Red gorgonian</name>
    <name type="synonym">Violescent sea-whip</name>
    <dbReference type="NCBI Taxonomy" id="317549"/>
    <lineage>
        <taxon>Eukaryota</taxon>
        <taxon>Metazoa</taxon>
        <taxon>Cnidaria</taxon>
        <taxon>Anthozoa</taxon>
        <taxon>Octocorallia</taxon>
        <taxon>Malacalcyonacea</taxon>
        <taxon>Plexauridae</taxon>
        <taxon>Paramuricea</taxon>
    </lineage>
</organism>
<evidence type="ECO:0000313" key="1">
    <source>
        <dbReference type="EMBL" id="CAB3991902.1"/>
    </source>
</evidence>
<dbReference type="Proteomes" id="UP001152795">
    <property type="component" value="Unassembled WGS sequence"/>
</dbReference>
<dbReference type="PANTHER" id="PTHR11092">
    <property type="entry name" value="SUGAR NUCLEOTIDE EPIMERASE RELATED"/>
    <property type="match status" value="1"/>
</dbReference>
<accession>A0A6S7GPU0</accession>
<dbReference type="InterPro" id="IPR036291">
    <property type="entry name" value="NAD(P)-bd_dom_sf"/>
</dbReference>
<sequence>MAARKVLVGGGSGFIGRALCKSLKKCGYEAILLSRTPGHSKITWSDLKKNGELPECDAVINLAGENIANPMRRWNESFKAELIESRIGTNKILTELIKKAAKPPQVWISSSAIGYYPTSETAEYTEDTPPEPENNFFAKICCDWEQSAILPSDHPSRHVTLRIGLVLGRDGGAIKSMIWPFWFGVGGVVGNGKQIMSWIHLADIVGIIIHALENDNVQGILNATAPQPVSNSEFTTTFASALWRPAFIPVPAFAVNMIFGQERGIMLLEGQKVIPKRTLESGYSFLFPDIESCLLDIVK</sequence>
<dbReference type="Gene3D" id="3.40.50.720">
    <property type="entry name" value="NAD(P)-binding Rossmann-like Domain"/>
    <property type="match status" value="1"/>
</dbReference>
<name>A0A6S7GPU0_PARCT</name>
<dbReference type="InterPro" id="IPR010099">
    <property type="entry name" value="SDR39U1"/>
</dbReference>
<dbReference type="CDD" id="cd05242">
    <property type="entry name" value="SDR_a8"/>
    <property type="match status" value="1"/>
</dbReference>
<keyword evidence="2" id="KW-1185">Reference proteome</keyword>
<gene>
    <name evidence="1" type="ORF">PACLA_8A054373</name>
</gene>
<dbReference type="InterPro" id="IPR013549">
    <property type="entry name" value="DUF1731"/>
</dbReference>
<dbReference type="InterPro" id="IPR001509">
    <property type="entry name" value="Epimerase_deHydtase"/>
</dbReference>
<dbReference type="PANTHER" id="PTHR11092:SF0">
    <property type="entry name" value="EPIMERASE FAMILY PROTEIN SDR39U1"/>
    <property type="match status" value="1"/>
</dbReference>
<dbReference type="SUPFAM" id="SSF51735">
    <property type="entry name" value="NAD(P)-binding Rossmann-fold domains"/>
    <property type="match status" value="1"/>
</dbReference>
<protein>
    <submittedName>
        <fullName evidence="1">Epimerase family SDR39U1</fullName>
    </submittedName>
</protein>
<comment type="caution">
    <text evidence="1">The sequence shown here is derived from an EMBL/GenBank/DDBJ whole genome shotgun (WGS) entry which is preliminary data.</text>
</comment>
<dbReference type="Pfam" id="PF01370">
    <property type="entry name" value="Epimerase"/>
    <property type="match status" value="1"/>
</dbReference>
<dbReference type="NCBIfam" id="TIGR01777">
    <property type="entry name" value="yfcH"/>
    <property type="match status" value="1"/>
</dbReference>
<dbReference type="Pfam" id="PF08338">
    <property type="entry name" value="DUF1731"/>
    <property type="match status" value="1"/>
</dbReference>